<dbReference type="AlphaFoldDB" id="G7VPR2"/>
<dbReference type="InterPro" id="IPR008773">
    <property type="entry name" value="PhnI"/>
</dbReference>
<evidence type="ECO:0000313" key="1">
    <source>
        <dbReference type="EMBL" id="AET61060.1"/>
    </source>
</evidence>
<sequence>MGYVTVTGGREAIEQAARLVQYYRLKDANEPLDSQQLVGQFRLLIDRVMSEGGLYAPEFAAIALKQAEGDPYEAAFLLRSYRSTLQRNHTTLTLDTDRMRIIRRISASFRDIPGGQILGPTRDYTHRLLDVQLREEGSETIDAFLREFQEELSAPAESASFERILERLRQEGWVASLEEVDEATEEEPFDITRDNIHFPSVRSARLQALTRGETGVLVSLAYSNLRGFGTAHATIGETRVGYVPAYLPHPYAEEEEEDEDGVYIGELLLTEVETVNSFHQDPASGQIVLETGFGLCFGHNEQKAIAMAILEYSLEKGGTAPSEDEEFVLKHIDGLDSGGIIYHLNMPHYVGFQTKLEQVERVREKMQAKEAETIATDDKQEV</sequence>
<dbReference type="EMBL" id="CP003107">
    <property type="protein sequence ID" value="AET61060.1"/>
    <property type="molecule type" value="Genomic_DNA"/>
</dbReference>
<dbReference type="eggNOG" id="COG3626">
    <property type="taxonomic scope" value="Bacteria"/>
</dbReference>
<dbReference type="PIRSF" id="PIRSF007313">
    <property type="entry name" value="PhnI"/>
    <property type="match status" value="1"/>
</dbReference>
<dbReference type="STRING" id="985665.HPL003_21660"/>
<dbReference type="OrthoDB" id="9790536at2"/>
<dbReference type="Proteomes" id="UP000005876">
    <property type="component" value="Chromosome"/>
</dbReference>
<name>G7VPR2_PAETH</name>
<protein>
    <submittedName>
        <fullName evidence="1">Phosphonate metabolism</fullName>
    </submittedName>
</protein>
<accession>G7VPR2</accession>
<gene>
    <name evidence="1" type="ordered locus">HPL003_21660</name>
</gene>
<reference evidence="2" key="1">
    <citation type="submission" date="2011-11" db="EMBL/GenBank/DDBJ databases">
        <title>Complete sequence of Paenibacillus terrae HPL-003.</title>
        <authorList>
            <person name="Shin S.H."/>
            <person name="Kim S."/>
            <person name="Kim J.Y."/>
        </authorList>
    </citation>
    <scope>NUCLEOTIDE SEQUENCE [LARGE SCALE GENOMIC DNA]</scope>
    <source>
        <strain evidence="2">HPL-003</strain>
    </source>
</reference>
<reference key="2">
    <citation type="submission" date="2011-11" db="EMBL/GenBank/DDBJ databases">
        <authorList>
            <person name="Shin S.H."/>
            <person name="Kim S."/>
            <person name="Kim J.Y."/>
        </authorList>
    </citation>
    <scope>NUCLEOTIDE SEQUENCE</scope>
    <source>
        <strain>HPL-003</strain>
    </source>
</reference>
<dbReference type="RefSeq" id="WP_014281755.1">
    <property type="nucleotide sequence ID" value="NC_016641.1"/>
</dbReference>
<proteinExistence type="predicted"/>
<reference evidence="1 2" key="3">
    <citation type="journal article" date="2012" name="J. Bacteriol.">
        <title>Genome Sequence of Paenibacillus terrae HPL-003, a Xylanase-Producing Bacterium Isolated from Soil Found in Forest Residue.</title>
        <authorList>
            <person name="Shin S.H."/>
            <person name="Kim S."/>
            <person name="Kim J.Y."/>
            <person name="Song H.Y."/>
            <person name="Cho S.J."/>
            <person name="Kim D.R."/>
            <person name="Lee K.I."/>
            <person name="Lim H.K."/>
            <person name="Park N.J."/>
            <person name="Hwang I.T."/>
            <person name="Yang K.S."/>
        </authorList>
    </citation>
    <scope>NUCLEOTIDE SEQUENCE [LARGE SCALE GENOMIC DNA]</scope>
    <source>
        <strain evidence="1 2">HPL-003</strain>
    </source>
</reference>
<dbReference type="KEGG" id="pta:HPL003_21660"/>
<dbReference type="Pfam" id="PF05861">
    <property type="entry name" value="PhnI"/>
    <property type="match status" value="1"/>
</dbReference>
<dbReference type="HOGENOM" id="CLU_063686_0_0_9"/>
<dbReference type="GO" id="GO:0019634">
    <property type="term" value="P:organic phosphonate metabolic process"/>
    <property type="evidence" value="ECO:0007669"/>
    <property type="project" value="InterPro"/>
</dbReference>
<evidence type="ECO:0000313" key="2">
    <source>
        <dbReference type="Proteomes" id="UP000005876"/>
    </source>
</evidence>
<organism evidence="1 2">
    <name type="scientific">Paenibacillus terrae (strain HPL-003)</name>
    <dbReference type="NCBI Taxonomy" id="985665"/>
    <lineage>
        <taxon>Bacteria</taxon>
        <taxon>Bacillati</taxon>
        <taxon>Bacillota</taxon>
        <taxon>Bacilli</taxon>
        <taxon>Bacillales</taxon>
        <taxon>Paenibacillaceae</taxon>
        <taxon>Paenibacillus</taxon>
    </lineage>
</organism>